<feature type="transmembrane region" description="Helical" evidence="1">
    <location>
        <begin position="57"/>
        <end position="79"/>
    </location>
</feature>
<evidence type="ECO:0000313" key="2">
    <source>
        <dbReference type="EMBL" id="OCU00692.1"/>
    </source>
</evidence>
<feature type="transmembrane region" description="Helical" evidence="1">
    <location>
        <begin position="29"/>
        <end position="50"/>
    </location>
</feature>
<reference evidence="3" key="1">
    <citation type="journal article" date="2016" name="Nature">
        <title>Genome evolution in the allotetraploid frog Xenopus laevis.</title>
        <authorList>
            <person name="Session A.M."/>
            <person name="Uno Y."/>
            <person name="Kwon T."/>
            <person name="Chapman J.A."/>
            <person name="Toyoda A."/>
            <person name="Takahashi S."/>
            <person name="Fukui A."/>
            <person name="Hikosaka A."/>
            <person name="Suzuki A."/>
            <person name="Kondo M."/>
            <person name="van Heeringen S.J."/>
            <person name="Quigley I."/>
            <person name="Heinz S."/>
            <person name="Ogino H."/>
            <person name="Ochi H."/>
            <person name="Hellsten U."/>
            <person name="Lyons J.B."/>
            <person name="Simakov O."/>
            <person name="Putnam N."/>
            <person name="Stites J."/>
            <person name="Kuroki Y."/>
            <person name="Tanaka T."/>
            <person name="Michiue T."/>
            <person name="Watanabe M."/>
            <person name="Bogdanovic O."/>
            <person name="Lister R."/>
            <person name="Georgiou G."/>
            <person name="Paranjpe S.S."/>
            <person name="van Kruijsbergen I."/>
            <person name="Shu S."/>
            <person name="Carlson J."/>
            <person name="Kinoshita T."/>
            <person name="Ohta Y."/>
            <person name="Mawaribuchi S."/>
            <person name="Jenkins J."/>
            <person name="Grimwood J."/>
            <person name="Schmutz J."/>
            <person name="Mitros T."/>
            <person name="Mozaffari S.V."/>
            <person name="Suzuki Y."/>
            <person name="Haramoto Y."/>
            <person name="Yamamoto T.S."/>
            <person name="Takagi C."/>
            <person name="Heald R."/>
            <person name="Miller K."/>
            <person name="Haudenschild C."/>
            <person name="Kitzman J."/>
            <person name="Nakayama T."/>
            <person name="Izutsu Y."/>
            <person name="Robert J."/>
            <person name="Fortriede J."/>
            <person name="Burns K."/>
            <person name="Lotay V."/>
            <person name="Karimi K."/>
            <person name="Yasuoka Y."/>
            <person name="Dichmann D.S."/>
            <person name="Flajnik M.F."/>
            <person name="Houston D.W."/>
            <person name="Shendure J."/>
            <person name="DuPasquier L."/>
            <person name="Vize P.D."/>
            <person name="Zorn A.M."/>
            <person name="Ito M."/>
            <person name="Marcotte E.M."/>
            <person name="Wallingford J.B."/>
            <person name="Ito Y."/>
            <person name="Asashima M."/>
            <person name="Ueno N."/>
            <person name="Matsuda Y."/>
            <person name="Veenstra G.J."/>
            <person name="Fujiyama A."/>
            <person name="Harland R.M."/>
            <person name="Taira M."/>
            <person name="Rokhsar D.S."/>
        </authorList>
    </citation>
    <scope>NUCLEOTIDE SEQUENCE [LARGE SCALE GENOMIC DNA]</scope>
    <source>
        <strain evidence="3">J</strain>
    </source>
</reference>
<keyword evidence="1" id="KW-0812">Transmembrane</keyword>
<dbReference type="EMBL" id="CM004466">
    <property type="protein sequence ID" value="OCU00692.1"/>
    <property type="molecule type" value="Genomic_DNA"/>
</dbReference>
<keyword evidence="1" id="KW-0472">Membrane</keyword>
<evidence type="ECO:0000256" key="1">
    <source>
        <dbReference type="SAM" id="Phobius"/>
    </source>
</evidence>
<proteinExistence type="predicted"/>
<evidence type="ECO:0000313" key="3">
    <source>
        <dbReference type="Proteomes" id="UP000694892"/>
    </source>
</evidence>
<accession>A0A974E0M0</accession>
<dbReference type="Proteomes" id="UP000694892">
    <property type="component" value="Chromosome 1L"/>
</dbReference>
<gene>
    <name evidence="2" type="ORF">XELAEV_18006471mg</name>
</gene>
<sequence length="80" mass="8778">MPVLNVSETDCLSAWLKSTLLLQLPRLPYPGLLASLCIHNSTATLTLLCYCTMDAFLAGPICMLYCIFLSLANAQLAWII</sequence>
<dbReference type="AlphaFoldDB" id="A0A974E0M0"/>
<organism evidence="2 3">
    <name type="scientific">Xenopus laevis</name>
    <name type="common">African clawed frog</name>
    <dbReference type="NCBI Taxonomy" id="8355"/>
    <lineage>
        <taxon>Eukaryota</taxon>
        <taxon>Metazoa</taxon>
        <taxon>Chordata</taxon>
        <taxon>Craniata</taxon>
        <taxon>Vertebrata</taxon>
        <taxon>Euteleostomi</taxon>
        <taxon>Amphibia</taxon>
        <taxon>Batrachia</taxon>
        <taxon>Anura</taxon>
        <taxon>Pipoidea</taxon>
        <taxon>Pipidae</taxon>
        <taxon>Xenopodinae</taxon>
        <taxon>Xenopus</taxon>
        <taxon>Xenopus</taxon>
    </lineage>
</organism>
<protein>
    <submittedName>
        <fullName evidence="2">Uncharacterized protein</fullName>
    </submittedName>
</protein>
<name>A0A974E0M0_XENLA</name>
<keyword evidence="1" id="KW-1133">Transmembrane helix</keyword>